<evidence type="ECO:0000256" key="3">
    <source>
        <dbReference type="ARBA" id="ARBA00022475"/>
    </source>
</evidence>
<dbReference type="Pfam" id="PF02472">
    <property type="entry name" value="ExbD"/>
    <property type="match status" value="1"/>
</dbReference>
<dbReference type="Proteomes" id="UP000229278">
    <property type="component" value="Unassembled WGS sequence"/>
</dbReference>
<dbReference type="GO" id="GO:0005886">
    <property type="term" value="C:plasma membrane"/>
    <property type="evidence" value="ECO:0007669"/>
    <property type="project" value="UniProtKB-SubCell"/>
</dbReference>
<comment type="subcellular location">
    <subcellularLocation>
        <location evidence="1">Cell membrane</location>
        <topology evidence="1">Single-pass membrane protein</topology>
    </subcellularLocation>
    <subcellularLocation>
        <location evidence="7">Cell membrane</location>
        <topology evidence="7">Single-pass type II membrane protein</topology>
    </subcellularLocation>
</comment>
<feature type="transmembrane region" description="Helical" evidence="8">
    <location>
        <begin position="12"/>
        <end position="37"/>
    </location>
</feature>
<keyword evidence="7" id="KW-0813">Transport</keyword>
<comment type="caution">
    <text evidence="9">The sequence shown here is derived from an EMBL/GenBank/DDBJ whole genome shotgun (WGS) entry which is preliminary data.</text>
</comment>
<dbReference type="GO" id="GO:0022857">
    <property type="term" value="F:transmembrane transporter activity"/>
    <property type="evidence" value="ECO:0007669"/>
    <property type="project" value="InterPro"/>
</dbReference>
<sequence length="146" mass="16177">MLQRRARNRLKAEINIVPYIDVMLVLLVIFMVTAPLLNQGVEVNLPKAASEPIDVDPQRIEVIVLSVTKGNQCYLNVGPEKAELVDCQTLEPRDDIHELLKHQPQPPVLVRADRQVLYERVILAMTALKSAGALKVGLSTAPPESP</sequence>
<evidence type="ECO:0000256" key="2">
    <source>
        <dbReference type="ARBA" id="ARBA00005811"/>
    </source>
</evidence>
<keyword evidence="7" id="KW-0653">Protein transport</keyword>
<evidence type="ECO:0000256" key="6">
    <source>
        <dbReference type="ARBA" id="ARBA00023136"/>
    </source>
</evidence>
<protein>
    <submittedName>
        <fullName evidence="9">Protein TolR</fullName>
    </submittedName>
</protein>
<dbReference type="InterPro" id="IPR003400">
    <property type="entry name" value="ExbD"/>
</dbReference>
<evidence type="ECO:0000256" key="8">
    <source>
        <dbReference type="SAM" id="Phobius"/>
    </source>
</evidence>
<dbReference type="PANTHER" id="PTHR30558">
    <property type="entry name" value="EXBD MEMBRANE COMPONENT OF PMF-DRIVEN MACROMOLECULE IMPORT SYSTEM"/>
    <property type="match status" value="1"/>
</dbReference>
<accession>A0A2G6PEX5</accession>
<reference evidence="9 10" key="1">
    <citation type="submission" date="2017-10" db="EMBL/GenBank/DDBJ databases">
        <title>Novel microbial diversity and functional potential in the marine mammal oral microbiome.</title>
        <authorList>
            <person name="Dudek N.K."/>
            <person name="Sun C.L."/>
            <person name="Burstein D."/>
            <person name="Kantor R.S."/>
            <person name="Aliaga Goltsman D.S."/>
            <person name="Bik E.M."/>
            <person name="Thomas B.C."/>
            <person name="Banfield J.F."/>
            <person name="Relman D.A."/>
        </authorList>
    </citation>
    <scope>NUCLEOTIDE SEQUENCE [LARGE SCALE GENOMIC DNA]</scope>
    <source>
        <strain evidence="9">DOLJORAL78_50_517</strain>
    </source>
</reference>
<keyword evidence="6 8" id="KW-0472">Membrane</keyword>
<keyword evidence="3" id="KW-1003">Cell membrane</keyword>
<keyword evidence="4 7" id="KW-0812">Transmembrane</keyword>
<evidence type="ECO:0000313" key="9">
    <source>
        <dbReference type="EMBL" id="PIE83121.1"/>
    </source>
</evidence>
<evidence type="ECO:0000256" key="7">
    <source>
        <dbReference type="RuleBase" id="RU003879"/>
    </source>
</evidence>
<evidence type="ECO:0000256" key="4">
    <source>
        <dbReference type="ARBA" id="ARBA00022692"/>
    </source>
</evidence>
<evidence type="ECO:0000256" key="1">
    <source>
        <dbReference type="ARBA" id="ARBA00004162"/>
    </source>
</evidence>
<dbReference type="AlphaFoldDB" id="A0A2G6PEX5"/>
<organism evidence="9 10">
    <name type="scientific">Candidatus Contendibacter odensensis</name>
    <dbReference type="NCBI Taxonomy" id="1400860"/>
    <lineage>
        <taxon>Bacteria</taxon>
        <taxon>Pseudomonadati</taxon>
        <taxon>Pseudomonadota</taxon>
        <taxon>Gammaproteobacteria</taxon>
        <taxon>Candidatus Competibacteraceae</taxon>
        <taxon>Candidatus Contendibacter</taxon>
    </lineage>
</organism>
<comment type="similarity">
    <text evidence="2 7">Belongs to the ExbD/TolR family.</text>
</comment>
<gene>
    <name evidence="9" type="ORF">CSA09_03385</name>
</gene>
<dbReference type="EMBL" id="PDTV01000007">
    <property type="protein sequence ID" value="PIE83121.1"/>
    <property type="molecule type" value="Genomic_DNA"/>
</dbReference>
<dbReference type="Gene3D" id="3.30.420.270">
    <property type="match status" value="1"/>
</dbReference>
<keyword evidence="5 8" id="KW-1133">Transmembrane helix</keyword>
<name>A0A2G6PEX5_9GAMM</name>
<dbReference type="GO" id="GO:0015031">
    <property type="term" value="P:protein transport"/>
    <property type="evidence" value="ECO:0007669"/>
    <property type="project" value="UniProtKB-KW"/>
</dbReference>
<evidence type="ECO:0000256" key="5">
    <source>
        <dbReference type="ARBA" id="ARBA00022989"/>
    </source>
</evidence>
<dbReference type="PANTHER" id="PTHR30558:SF7">
    <property type="entry name" value="TOL-PAL SYSTEM PROTEIN TOLR"/>
    <property type="match status" value="1"/>
</dbReference>
<evidence type="ECO:0000313" key="10">
    <source>
        <dbReference type="Proteomes" id="UP000229278"/>
    </source>
</evidence>
<proteinExistence type="inferred from homology"/>